<keyword evidence="1" id="KW-1133">Transmembrane helix</keyword>
<keyword evidence="2" id="KW-1185">Reference proteome</keyword>
<reference evidence="3" key="1">
    <citation type="submission" date="2016-11" db="UniProtKB">
        <authorList>
            <consortium name="WormBaseParasite"/>
        </authorList>
    </citation>
    <scope>IDENTIFICATION</scope>
</reference>
<proteinExistence type="predicted"/>
<evidence type="ECO:0000313" key="3">
    <source>
        <dbReference type="WBParaSite" id="L893_g29738.t1"/>
    </source>
</evidence>
<evidence type="ECO:0000313" key="2">
    <source>
        <dbReference type="Proteomes" id="UP000095287"/>
    </source>
</evidence>
<keyword evidence="1" id="KW-0472">Membrane</keyword>
<dbReference type="WBParaSite" id="L893_g29738.t1">
    <property type="protein sequence ID" value="L893_g29738.t1"/>
    <property type="gene ID" value="L893_g29738"/>
</dbReference>
<organism evidence="2 3">
    <name type="scientific">Steinernema glaseri</name>
    <dbReference type="NCBI Taxonomy" id="37863"/>
    <lineage>
        <taxon>Eukaryota</taxon>
        <taxon>Metazoa</taxon>
        <taxon>Ecdysozoa</taxon>
        <taxon>Nematoda</taxon>
        <taxon>Chromadorea</taxon>
        <taxon>Rhabditida</taxon>
        <taxon>Tylenchina</taxon>
        <taxon>Panagrolaimomorpha</taxon>
        <taxon>Strongyloidoidea</taxon>
        <taxon>Steinernematidae</taxon>
        <taxon>Steinernema</taxon>
    </lineage>
</organism>
<protein>
    <submittedName>
        <fullName evidence="3">F-box domain-containing protein</fullName>
    </submittedName>
</protein>
<keyword evidence="1" id="KW-0812">Transmembrane</keyword>
<evidence type="ECO:0000256" key="1">
    <source>
        <dbReference type="SAM" id="Phobius"/>
    </source>
</evidence>
<feature type="transmembrane region" description="Helical" evidence="1">
    <location>
        <begin position="291"/>
        <end position="314"/>
    </location>
</feature>
<dbReference type="AlphaFoldDB" id="A0A1I7ZTQ3"/>
<sequence length="315" mass="36385">MDALPAELIKPICALINPDSLSKLKGIPHANAQWSDSVDQALASRFNLSVNVKYSKTAGRNQLRLEKRFLNADSSTRWTPHESDPSYIEALVFHLKPCDPKPDSSDANLMTLAELCSMVSEALRLLKSSRKVDITIERLEDRKVDITIERLAEYPGDLLDLLPRKGPFTKVTVDTSRCPVIPPFDVPIRIHLHPFVGSHRSQYLKRLRGRECLRWLVEYWTSHSRRPWDSEISIPMVDGEIWESEVEEFEYKSSRYRKREGYDNLYVRYIYKDQAVKVIAITEPNFDHLHVLFSTVFTLLLIGFCYLVSCLMGWN</sequence>
<name>A0A1I7ZTQ3_9BILA</name>
<accession>A0A1I7ZTQ3</accession>
<dbReference type="Proteomes" id="UP000095287">
    <property type="component" value="Unplaced"/>
</dbReference>